<dbReference type="AlphaFoldDB" id="A0A1T4Y7H3"/>
<comment type="subcellular location">
    <subcellularLocation>
        <location evidence="1">Cell membrane</location>
    </subcellularLocation>
</comment>
<dbReference type="Pfam" id="PF00535">
    <property type="entry name" value="Glycos_transf_2"/>
    <property type="match status" value="1"/>
</dbReference>
<evidence type="ECO:0000256" key="2">
    <source>
        <dbReference type="ARBA" id="ARBA00022475"/>
    </source>
</evidence>
<dbReference type="Gene3D" id="3.90.550.10">
    <property type="entry name" value="Spore Coat Polysaccharide Biosynthesis Protein SpsA, Chain A"/>
    <property type="match status" value="1"/>
</dbReference>
<dbReference type="EMBL" id="FUYC01000036">
    <property type="protein sequence ID" value="SKA97739.1"/>
    <property type="molecule type" value="Genomic_DNA"/>
</dbReference>
<keyword evidence="8" id="KW-1185">Reference proteome</keyword>
<dbReference type="GO" id="GO:0016757">
    <property type="term" value="F:glycosyltransferase activity"/>
    <property type="evidence" value="ECO:0007669"/>
    <property type="project" value="UniProtKB-KW"/>
</dbReference>
<dbReference type="GO" id="GO:0005886">
    <property type="term" value="C:plasma membrane"/>
    <property type="evidence" value="ECO:0007669"/>
    <property type="project" value="UniProtKB-SubCell"/>
</dbReference>
<keyword evidence="5" id="KW-0472">Membrane</keyword>
<gene>
    <name evidence="7" type="ORF">SAMN02745704_02870</name>
</gene>
<evidence type="ECO:0000256" key="5">
    <source>
        <dbReference type="ARBA" id="ARBA00023136"/>
    </source>
</evidence>
<name>A0A1T4Y7H3_9BACT</name>
<evidence type="ECO:0000313" key="7">
    <source>
        <dbReference type="EMBL" id="SKA97739.1"/>
    </source>
</evidence>
<dbReference type="CDD" id="cd00761">
    <property type="entry name" value="Glyco_tranf_GTA_type"/>
    <property type="match status" value="1"/>
</dbReference>
<dbReference type="InterPro" id="IPR001173">
    <property type="entry name" value="Glyco_trans_2-like"/>
</dbReference>
<dbReference type="PANTHER" id="PTHR43646">
    <property type="entry name" value="GLYCOSYLTRANSFERASE"/>
    <property type="match status" value="1"/>
</dbReference>
<dbReference type="SUPFAM" id="SSF53448">
    <property type="entry name" value="Nucleotide-diphospho-sugar transferases"/>
    <property type="match status" value="1"/>
</dbReference>
<evidence type="ECO:0000256" key="3">
    <source>
        <dbReference type="ARBA" id="ARBA00022676"/>
    </source>
</evidence>
<protein>
    <submittedName>
        <fullName evidence="7">Glycosyl transferase family 2</fullName>
    </submittedName>
</protein>
<dbReference type="PANTHER" id="PTHR43646:SF2">
    <property type="entry name" value="GLYCOSYLTRANSFERASE 2-LIKE DOMAIN-CONTAINING PROTEIN"/>
    <property type="match status" value="1"/>
</dbReference>
<dbReference type="InterPro" id="IPR029044">
    <property type="entry name" value="Nucleotide-diphossugar_trans"/>
</dbReference>
<keyword evidence="2" id="KW-1003">Cell membrane</keyword>
<sequence>MSRGEPRNIALKRCEAYVRGYCAVPVRGSRQTPAETAMHKKNPEKTTRISVIVPTRNQGTYLGACLDALWFQDYPELEILLVDNASTDNTPEVATALQHAVNQEKVSYASYYDEQTNAIERVWHARYPAHGRTFAAHRLEQPVDFARAVQYGLAKATGALHCVLRANVLCYPQLLSTLAKPLLNGEADTTFADAFLCDAQGRILRELPAHDTTTFALNGPASLPAPGPDDAPPALFLRKAHTTNTIDPTRQQHVPMTLCVVRIE</sequence>
<keyword evidence="4 7" id="KW-0808">Transferase</keyword>
<reference evidence="7 8" key="1">
    <citation type="submission" date="2017-02" db="EMBL/GenBank/DDBJ databases">
        <authorList>
            <person name="Peterson S.W."/>
        </authorList>
    </citation>
    <scope>NUCLEOTIDE SEQUENCE [LARGE SCALE GENOMIC DNA]</scope>
    <source>
        <strain evidence="7 8">DSM 16080</strain>
    </source>
</reference>
<dbReference type="STRING" id="1121449.SAMN02745704_02870"/>
<evidence type="ECO:0000259" key="6">
    <source>
        <dbReference type="Pfam" id="PF00535"/>
    </source>
</evidence>
<evidence type="ECO:0000313" key="8">
    <source>
        <dbReference type="Proteomes" id="UP000190027"/>
    </source>
</evidence>
<keyword evidence="3" id="KW-0328">Glycosyltransferase</keyword>
<evidence type="ECO:0000256" key="1">
    <source>
        <dbReference type="ARBA" id="ARBA00004236"/>
    </source>
</evidence>
<accession>A0A1T4Y7H3</accession>
<dbReference type="Proteomes" id="UP000190027">
    <property type="component" value="Unassembled WGS sequence"/>
</dbReference>
<proteinExistence type="predicted"/>
<organism evidence="7 8">
    <name type="scientific">Paucidesulfovibrio gracilis DSM 16080</name>
    <dbReference type="NCBI Taxonomy" id="1121449"/>
    <lineage>
        <taxon>Bacteria</taxon>
        <taxon>Pseudomonadati</taxon>
        <taxon>Thermodesulfobacteriota</taxon>
        <taxon>Desulfovibrionia</taxon>
        <taxon>Desulfovibrionales</taxon>
        <taxon>Desulfovibrionaceae</taxon>
        <taxon>Paucidesulfovibrio</taxon>
    </lineage>
</organism>
<evidence type="ECO:0000256" key="4">
    <source>
        <dbReference type="ARBA" id="ARBA00022679"/>
    </source>
</evidence>
<feature type="domain" description="Glycosyltransferase 2-like" evidence="6">
    <location>
        <begin position="50"/>
        <end position="106"/>
    </location>
</feature>